<organism evidence="1">
    <name type="scientific">marine sediment metagenome</name>
    <dbReference type="NCBI Taxonomy" id="412755"/>
    <lineage>
        <taxon>unclassified sequences</taxon>
        <taxon>metagenomes</taxon>
        <taxon>ecological metagenomes</taxon>
    </lineage>
</organism>
<protein>
    <recommendedName>
        <fullName evidence="2">Branched-chain amino acid aminotransferase</fullName>
    </recommendedName>
</protein>
<dbReference type="AlphaFoldDB" id="X0UST6"/>
<feature type="non-terminal residue" evidence="1">
    <location>
        <position position="1"/>
    </location>
</feature>
<evidence type="ECO:0008006" key="2">
    <source>
        <dbReference type="Google" id="ProtNLM"/>
    </source>
</evidence>
<name>X0UST6_9ZZZZ</name>
<sequence>ALAGGKMGELSQKLYNEILAIQYAEKPDPYGWVEEIG</sequence>
<accession>X0UST6</accession>
<gene>
    <name evidence="1" type="ORF">S01H1_25685</name>
</gene>
<comment type="caution">
    <text evidence="1">The sequence shown here is derived from an EMBL/GenBank/DDBJ whole genome shotgun (WGS) entry which is preliminary data.</text>
</comment>
<dbReference type="EMBL" id="BARS01015530">
    <property type="protein sequence ID" value="GAF91495.1"/>
    <property type="molecule type" value="Genomic_DNA"/>
</dbReference>
<evidence type="ECO:0000313" key="1">
    <source>
        <dbReference type="EMBL" id="GAF91495.1"/>
    </source>
</evidence>
<reference evidence="1" key="1">
    <citation type="journal article" date="2014" name="Front. Microbiol.">
        <title>High frequency of phylogenetically diverse reductive dehalogenase-homologous genes in deep subseafloor sedimentary metagenomes.</title>
        <authorList>
            <person name="Kawai M."/>
            <person name="Futagami T."/>
            <person name="Toyoda A."/>
            <person name="Takaki Y."/>
            <person name="Nishi S."/>
            <person name="Hori S."/>
            <person name="Arai W."/>
            <person name="Tsubouchi T."/>
            <person name="Morono Y."/>
            <person name="Uchiyama I."/>
            <person name="Ito T."/>
            <person name="Fujiyama A."/>
            <person name="Inagaki F."/>
            <person name="Takami H."/>
        </authorList>
    </citation>
    <scope>NUCLEOTIDE SEQUENCE</scope>
    <source>
        <strain evidence="1">Expedition CK06-06</strain>
    </source>
</reference>
<proteinExistence type="predicted"/>